<name>A0A0U2IGH1_9MAXI</name>
<reference evidence="2" key="1">
    <citation type="journal article" date="2015" name="Sci. Rep.">
        <title>Spliced leader RNA trans-splicing discovered in copepods.</title>
        <authorList>
            <person name="Yang F."/>
            <person name="Xu D."/>
            <person name="Zhuang Y."/>
            <person name="Yi X."/>
            <person name="Huang Y."/>
            <person name="Chen H."/>
            <person name="Lin S."/>
            <person name="Campbell D.A."/>
            <person name="Sturm N.R."/>
            <person name="Liu G."/>
            <person name="Zhang H."/>
        </authorList>
    </citation>
    <scope>NUCLEOTIDE SEQUENCE</scope>
</reference>
<accession>A0A0U2IGH1</accession>
<protein>
    <submittedName>
        <fullName evidence="2">Uncharacterized protein</fullName>
    </submittedName>
</protein>
<keyword evidence="1" id="KW-0812">Transmembrane</keyword>
<keyword evidence="1" id="KW-0472">Membrane</keyword>
<keyword evidence="1" id="KW-1133">Transmembrane helix</keyword>
<feature type="transmembrane region" description="Helical" evidence="1">
    <location>
        <begin position="36"/>
        <end position="56"/>
    </location>
</feature>
<dbReference type="EMBL" id="KT755129">
    <property type="protein sequence ID" value="ALS04963.1"/>
    <property type="molecule type" value="mRNA"/>
</dbReference>
<evidence type="ECO:0000256" key="1">
    <source>
        <dbReference type="SAM" id="Phobius"/>
    </source>
</evidence>
<dbReference type="AlphaFoldDB" id="A0A0U2IGH1"/>
<sequence length="72" mass="8234">MLSRIVVRTNLASRMVMQSRNKSSLPVYDPFRGSTFMGSVPYLAFFSALFGACLYVSPVRTMSDKMDKWEKE</sequence>
<evidence type="ECO:0000313" key="2">
    <source>
        <dbReference type="EMBL" id="ALS04963.1"/>
    </source>
</evidence>
<organism evidence="2">
    <name type="scientific">Pseudodiaptomus poplesia</name>
    <dbReference type="NCBI Taxonomy" id="213370"/>
    <lineage>
        <taxon>Eukaryota</taxon>
        <taxon>Metazoa</taxon>
        <taxon>Ecdysozoa</taxon>
        <taxon>Arthropoda</taxon>
        <taxon>Crustacea</taxon>
        <taxon>Multicrustacea</taxon>
        <taxon>Hexanauplia</taxon>
        <taxon>Copepoda</taxon>
        <taxon>Calanoida</taxon>
        <taxon>Pseudodiaptomidae</taxon>
        <taxon>Pseudodiaptomus</taxon>
    </lineage>
</organism>
<proteinExistence type="evidence at transcript level"/>